<name>A0AAP2CJ51_9BACT</name>
<proteinExistence type="predicted"/>
<dbReference type="InterPro" id="IPR001296">
    <property type="entry name" value="Glyco_trans_1"/>
</dbReference>
<evidence type="ECO:0000256" key="1">
    <source>
        <dbReference type="ARBA" id="ARBA00022679"/>
    </source>
</evidence>
<dbReference type="PANTHER" id="PTHR46401:SF2">
    <property type="entry name" value="GLYCOSYLTRANSFERASE WBBK-RELATED"/>
    <property type="match status" value="1"/>
</dbReference>
<keyword evidence="4" id="KW-0328">Glycosyltransferase</keyword>
<comment type="caution">
    <text evidence="4">The sequence shown here is derived from an EMBL/GenBank/DDBJ whole genome shotgun (WGS) entry which is preliminary data.</text>
</comment>
<accession>A0AAP2CJ51</accession>
<keyword evidence="1 4" id="KW-0808">Transferase</keyword>
<organism evidence="4 5">
    <name type="scientific">Litoribacter ruber</name>
    <dbReference type="NCBI Taxonomy" id="702568"/>
    <lineage>
        <taxon>Bacteria</taxon>
        <taxon>Pseudomonadati</taxon>
        <taxon>Bacteroidota</taxon>
        <taxon>Cytophagia</taxon>
        <taxon>Cytophagales</taxon>
        <taxon>Cyclobacteriaceae</taxon>
        <taxon>Litoribacter</taxon>
    </lineage>
</organism>
<feature type="domain" description="Glycosyltransferase subfamily 4-like N-terminal" evidence="3">
    <location>
        <begin position="59"/>
        <end position="182"/>
    </location>
</feature>
<dbReference type="EMBL" id="JAHCMY010000017">
    <property type="protein sequence ID" value="MBS9525693.1"/>
    <property type="molecule type" value="Genomic_DNA"/>
</dbReference>
<dbReference type="Pfam" id="PF00534">
    <property type="entry name" value="Glycos_transf_1"/>
    <property type="match status" value="1"/>
</dbReference>
<reference evidence="4 5" key="1">
    <citation type="submission" date="2021-05" db="EMBL/GenBank/DDBJ databases">
        <authorList>
            <person name="Zhang Z.D."/>
            <person name="Osman G."/>
        </authorList>
    </citation>
    <scope>NUCLEOTIDE SEQUENCE [LARGE SCALE GENOMIC DNA]</scope>
    <source>
        <strain evidence="4 5">KCTC 32217</strain>
    </source>
</reference>
<evidence type="ECO:0000259" key="2">
    <source>
        <dbReference type="Pfam" id="PF00534"/>
    </source>
</evidence>
<dbReference type="RefSeq" id="WP_213946553.1">
    <property type="nucleotide sequence ID" value="NZ_JAHCMY010000017.1"/>
</dbReference>
<evidence type="ECO:0000313" key="5">
    <source>
        <dbReference type="Proteomes" id="UP001319104"/>
    </source>
</evidence>
<protein>
    <submittedName>
        <fullName evidence="4">Glycosyltransferase</fullName>
        <ecNumber evidence="4">2.4.-.-</ecNumber>
    </submittedName>
</protein>
<dbReference type="Pfam" id="PF13439">
    <property type="entry name" value="Glyco_transf_4"/>
    <property type="match status" value="1"/>
</dbReference>
<feature type="domain" description="Glycosyl transferase family 1" evidence="2">
    <location>
        <begin position="196"/>
        <end position="347"/>
    </location>
</feature>
<dbReference type="SUPFAM" id="SSF53756">
    <property type="entry name" value="UDP-Glycosyltransferase/glycogen phosphorylase"/>
    <property type="match status" value="1"/>
</dbReference>
<dbReference type="PANTHER" id="PTHR46401">
    <property type="entry name" value="GLYCOSYLTRANSFERASE WBBK-RELATED"/>
    <property type="match status" value="1"/>
</dbReference>
<dbReference type="Proteomes" id="UP001319104">
    <property type="component" value="Unassembled WGS sequence"/>
</dbReference>
<dbReference type="Gene3D" id="3.40.50.2000">
    <property type="entry name" value="Glycogen Phosphorylase B"/>
    <property type="match status" value="2"/>
</dbReference>
<keyword evidence="5" id="KW-1185">Reference proteome</keyword>
<dbReference type="InterPro" id="IPR028098">
    <property type="entry name" value="Glyco_trans_4-like_N"/>
</dbReference>
<gene>
    <name evidence="4" type="ORF">KI659_16865</name>
</gene>
<dbReference type="GO" id="GO:0009103">
    <property type="term" value="P:lipopolysaccharide biosynthetic process"/>
    <property type="evidence" value="ECO:0007669"/>
    <property type="project" value="TreeGrafter"/>
</dbReference>
<dbReference type="GO" id="GO:0016757">
    <property type="term" value="F:glycosyltransferase activity"/>
    <property type="evidence" value="ECO:0007669"/>
    <property type="project" value="UniProtKB-KW"/>
</dbReference>
<dbReference type="EC" id="2.4.-.-" evidence="4"/>
<evidence type="ECO:0000259" key="3">
    <source>
        <dbReference type="Pfam" id="PF13439"/>
    </source>
</evidence>
<evidence type="ECO:0000313" key="4">
    <source>
        <dbReference type="EMBL" id="MBS9525693.1"/>
    </source>
</evidence>
<sequence length="383" mass="44675">MKKKILIVSNSPLHNGPRYIREIDCLKDTFELVAIGSTKPHDSTVKFIHSDLIDYKLFEKVINKISALIFGRHLIRKFWTTKLKIDKIIKENSPDIVLIHTPKFIPYFIDSSKKFKLIFNAHEYHPKQFDDDEKWRGIYGEFYNKIYQDYLNNFSLVINVNQVIADKCKEVYGIDSLVIPNATKYYSADHNNKRITDVKKFIHHGVPNPNRKIELMVETFRGLDDRYELYLMLLPNSSPYFVKLEELIKKIKNVHLIKPVAYSEIVEYISSFDYAIYSLPPTNFNTMNALPNKFFEFIQARLPMVIGPSPVMSKLVNQYGIGVVSETFEPKDLSKAILKLESENYNLFKQNLEIAAKDLSKEKFDHVLLESIQNIAYTETIKD</sequence>
<dbReference type="AlphaFoldDB" id="A0AAP2CJ51"/>